<dbReference type="InterPro" id="IPR013785">
    <property type="entry name" value="Aldolase_TIM"/>
</dbReference>
<evidence type="ECO:0000256" key="5">
    <source>
        <dbReference type="ARBA" id="ARBA00022691"/>
    </source>
</evidence>
<evidence type="ECO:0000259" key="11">
    <source>
        <dbReference type="PROSITE" id="PS51918"/>
    </source>
</evidence>
<dbReference type="EMBL" id="WEHX01000009">
    <property type="protein sequence ID" value="KAB7662273.1"/>
    <property type="molecule type" value="Genomic_DNA"/>
</dbReference>
<dbReference type="InterPro" id="IPR058240">
    <property type="entry name" value="rSAM_sf"/>
</dbReference>
<evidence type="ECO:0000256" key="3">
    <source>
        <dbReference type="ARBA" id="ARBA00022485"/>
    </source>
</evidence>
<evidence type="ECO:0000256" key="6">
    <source>
        <dbReference type="ARBA" id="ARBA00022723"/>
    </source>
</evidence>
<dbReference type="Proteomes" id="UP000430564">
    <property type="component" value="Unassembled WGS sequence"/>
</dbReference>
<dbReference type="GO" id="GO:0043365">
    <property type="term" value="F:[formate-C-acetyltransferase]-activating enzyme activity"/>
    <property type="evidence" value="ECO:0007669"/>
    <property type="project" value="UniProtKB-UniRule"/>
</dbReference>
<comment type="caution">
    <text evidence="12">The sequence shown here is derived from an EMBL/GenBank/DDBJ whole genome shotgun (WGS) entry which is preliminary data.</text>
</comment>
<dbReference type="PROSITE" id="PS51918">
    <property type="entry name" value="RADICAL_SAM"/>
    <property type="match status" value="1"/>
</dbReference>
<organism evidence="12 13">
    <name type="scientific">Sutterella seckii</name>
    <dbReference type="NCBI Taxonomy" id="1944635"/>
    <lineage>
        <taxon>Bacteria</taxon>
        <taxon>Pseudomonadati</taxon>
        <taxon>Pseudomonadota</taxon>
        <taxon>Betaproteobacteria</taxon>
        <taxon>Burkholderiales</taxon>
        <taxon>Sutterellaceae</taxon>
        <taxon>Sutterella</taxon>
    </lineage>
</organism>
<feature type="domain" description="Radical SAM core" evidence="11">
    <location>
        <begin position="15"/>
        <end position="242"/>
    </location>
</feature>
<proteinExistence type="inferred from homology"/>
<dbReference type="EC" id="1.97.1.4" evidence="10"/>
<evidence type="ECO:0000256" key="8">
    <source>
        <dbReference type="ARBA" id="ARBA00023004"/>
    </source>
</evidence>
<comment type="similarity">
    <text evidence="2 10">Belongs to the organic radical-activating enzymes family.</text>
</comment>
<gene>
    <name evidence="12" type="primary">pflA</name>
    <name evidence="12" type="ORF">GBM95_02960</name>
</gene>
<comment type="cofactor">
    <cofactor evidence="10">
        <name>[4Fe-4S] cluster</name>
        <dbReference type="ChEBI" id="CHEBI:49883"/>
    </cofactor>
    <text evidence="10">Binds 1 [4Fe-4S] cluster. The cluster is coordinated with 3 cysteines and an exchangeable S-adenosyl-L-methionine.</text>
</comment>
<dbReference type="PROSITE" id="PS01087">
    <property type="entry name" value="RADICAL_ACTIVATING"/>
    <property type="match status" value="1"/>
</dbReference>
<keyword evidence="3 10" id="KW-0004">4Fe-4S</keyword>
<keyword evidence="5 10" id="KW-0949">S-adenosyl-L-methionine</keyword>
<dbReference type="Gene3D" id="3.20.20.70">
    <property type="entry name" value="Aldolase class I"/>
    <property type="match status" value="1"/>
</dbReference>
<accession>A0A6I1F1Z2</accession>
<dbReference type="NCBIfam" id="TIGR02493">
    <property type="entry name" value="PFLA"/>
    <property type="match status" value="1"/>
</dbReference>
<evidence type="ECO:0000256" key="7">
    <source>
        <dbReference type="ARBA" id="ARBA00023002"/>
    </source>
</evidence>
<comment type="function">
    <text evidence="1">Activation of pyruvate formate-lyase 1 under anaerobic conditions by generation of an organic free radical, using S-adenosylmethionine and reduced flavodoxin as cosubstrates to produce 5'-deoxy-adenosine.</text>
</comment>
<name>A0A6I1F1Z2_9BURK</name>
<keyword evidence="12" id="KW-0670">Pyruvate</keyword>
<dbReference type="GO" id="GO:0046872">
    <property type="term" value="F:metal ion binding"/>
    <property type="evidence" value="ECO:0007669"/>
    <property type="project" value="UniProtKB-UniRule"/>
</dbReference>
<protein>
    <recommendedName>
        <fullName evidence="10">Pyruvate formate-lyase-activating enzyme</fullName>
        <ecNumber evidence="10">1.97.1.4</ecNumber>
    </recommendedName>
</protein>
<dbReference type="Pfam" id="PF04055">
    <property type="entry name" value="Radical_SAM"/>
    <property type="match status" value="1"/>
</dbReference>
<dbReference type="PIRSF" id="PIRSF000371">
    <property type="entry name" value="PFL_act_enz"/>
    <property type="match status" value="1"/>
</dbReference>
<keyword evidence="12" id="KW-0456">Lyase</keyword>
<keyword evidence="4" id="KW-0313">Glucose metabolism</keyword>
<dbReference type="PANTHER" id="PTHR30352:SF5">
    <property type="entry name" value="PYRUVATE FORMATE-LYASE 1-ACTIVATING ENZYME"/>
    <property type="match status" value="1"/>
</dbReference>
<dbReference type="InterPro" id="IPR034457">
    <property type="entry name" value="Organic_radical-activating"/>
</dbReference>
<dbReference type="PANTHER" id="PTHR30352">
    <property type="entry name" value="PYRUVATE FORMATE-LYASE-ACTIVATING ENZYME"/>
    <property type="match status" value="1"/>
</dbReference>
<evidence type="ECO:0000313" key="13">
    <source>
        <dbReference type="Proteomes" id="UP000430564"/>
    </source>
</evidence>
<dbReference type="CDD" id="cd01335">
    <property type="entry name" value="Radical_SAM"/>
    <property type="match status" value="1"/>
</dbReference>
<keyword evidence="9 10" id="KW-0411">Iron-sulfur</keyword>
<dbReference type="AlphaFoldDB" id="A0A6I1F1Z2"/>
<dbReference type="InterPro" id="IPR007197">
    <property type="entry name" value="rSAM"/>
</dbReference>
<dbReference type="OrthoDB" id="9782387at2"/>
<reference evidence="12 13" key="1">
    <citation type="submission" date="2019-10" db="EMBL/GenBank/DDBJ databases">
        <title>Genome diversity of Sutterella seckii.</title>
        <authorList>
            <person name="Chaplin A.V."/>
            <person name="Sokolova S.R."/>
            <person name="Mosin K.A."/>
            <person name="Ivanova E.L."/>
            <person name="Kochetkova T.O."/>
            <person name="Goltsov A.Y."/>
            <person name="Trofimov D.Y."/>
            <person name="Efimov B.A."/>
        </authorList>
    </citation>
    <scope>NUCLEOTIDE SEQUENCE [LARGE SCALE GENOMIC DNA]</scope>
    <source>
        <strain evidence="12 13">ASD393</strain>
    </source>
</reference>
<dbReference type="GO" id="GO:0016829">
    <property type="term" value="F:lyase activity"/>
    <property type="evidence" value="ECO:0007669"/>
    <property type="project" value="UniProtKB-KW"/>
</dbReference>
<comment type="subcellular location">
    <subcellularLocation>
        <location evidence="10">Cytoplasm</location>
    </subcellularLocation>
</comment>
<dbReference type="RefSeq" id="WP_152157719.1">
    <property type="nucleotide sequence ID" value="NZ_WEHX01000009.1"/>
</dbReference>
<keyword evidence="6 10" id="KW-0479">Metal-binding</keyword>
<dbReference type="GO" id="GO:0051539">
    <property type="term" value="F:4 iron, 4 sulfur cluster binding"/>
    <property type="evidence" value="ECO:0007669"/>
    <property type="project" value="UniProtKB-UniRule"/>
</dbReference>
<evidence type="ECO:0000313" key="12">
    <source>
        <dbReference type="EMBL" id="KAB7662273.1"/>
    </source>
</evidence>
<dbReference type="SFLD" id="SFLDS00029">
    <property type="entry name" value="Radical_SAM"/>
    <property type="match status" value="1"/>
</dbReference>
<dbReference type="InterPro" id="IPR001989">
    <property type="entry name" value="Radical_activat_CS"/>
</dbReference>
<dbReference type="InterPro" id="IPR012838">
    <property type="entry name" value="PFL1_activating"/>
</dbReference>
<evidence type="ECO:0000256" key="9">
    <source>
        <dbReference type="ARBA" id="ARBA00023014"/>
    </source>
</evidence>
<sequence>MTTGRIHSYETFGSVDGPGVRFVVFVQGCRMRCVYCHNPDTWRIQTGRIVSPDEVLERALRYRPYWGEKGGITVSGGEPLLQMEFVTELFEKAKRAGVSTTIDTSGLPFTREPENLAGFERLLAVTDLVLLDIKHIRPDAHKKLTGFTNETILDFARYLSEKKKPVWIRHVLVPDWTDEDEALKALSGFIQTLDNVERVEVLPFHSFAEPKWEALGIPCRTKGLPPPTKERILNAERILGCAAKSL</sequence>
<keyword evidence="10" id="KW-0963">Cytoplasm</keyword>
<dbReference type="SUPFAM" id="SSF102114">
    <property type="entry name" value="Radical SAM enzymes"/>
    <property type="match status" value="1"/>
</dbReference>
<comment type="catalytic activity">
    <reaction evidence="10">
        <text>glycyl-[formate C-acetyltransferase] + reduced [flavodoxin] + S-adenosyl-L-methionine = glycin-2-yl radical-[formate C-acetyltransferase] + semiquinone [flavodoxin] + 5'-deoxyadenosine + L-methionine + H(+)</text>
        <dbReference type="Rhea" id="RHEA:19225"/>
        <dbReference type="Rhea" id="RHEA-COMP:10622"/>
        <dbReference type="Rhea" id="RHEA-COMP:12190"/>
        <dbReference type="Rhea" id="RHEA-COMP:12191"/>
        <dbReference type="Rhea" id="RHEA-COMP:14480"/>
        <dbReference type="ChEBI" id="CHEBI:15378"/>
        <dbReference type="ChEBI" id="CHEBI:17319"/>
        <dbReference type="ChEBI" id="CHEBI:29947"/>
        <dbReference type="ChEBI" id="CHEBI:32722"/>
        <dbReference type="ChEBI" id="CHEBI:57618"/>
        <dbReference type="ChEBI" id="CHEBI:57844"/>
        <dbReference type="ChEBI" id="CHEBI:59789"/>
        <dbReference type="ChEBI" id="CHEBI:140311"/>
        <dbReference type="EC" id="1.97.1.4"/>
    </reaction>
</comment>
<keyword evidence="7 10" id="KW-0560">Oxidoreductase</keyword>
<evidence type="ECO:0000256" key="2">
    <source>
        <dbReference type="ARBA" id="ARBA00009777"/>
    </source>
</evidence>
<dbReference type="InterPro" id="IPR012839">
    <property type="entry name" value="Organic_radical_activase"/>
</dbReference>
<keyword evidence="8 10" id="KW-0408">Iron</keyword>
<evidence type="ECO:0000256" key="4">
    <source>
        <dbReference type="ARBA" id="ARBA00022526"/>
    </source>
</evidence>
<dbReference type="SFLD" id="SFLDG01066">
    <property type="entry name" value="organic_radical-activating_enz"/>
    <property type="match status" value="1"/>
</dbReference>
<dbReference type="GO" id="GO:0005737">
    <property type="term" value="C:cytoplasm"/>
    <property type="evidence" value="ECO:0007669"/>
    <property type="project" value="UniProtKB-SubCell"/>
</dbReference>
<comment type="function">
    <text evidence="10">Activation of pyruvate formate-lyase under anaerobic conditions by generation of an organic free radical, using S-adenosylmethionine and reduced flavodoxin as cosubstrates to produce 5'-deoxy-adenosine.</text>
</comment>
<evidence type="ECO:0000256" key="1">
    <source>
        <dbReference type="ARBA" id="ARBA00002918"/>
    </source>
</evidence>
<dbReference type="GO" id="GO:0006006">
    <property type="term" value="P:glucose metabolic process"/>
    <property type="evidence" value="ECO:0007669"/>
    <property type="project" value="UniProtKB-KW"/>
</dbReference>
<evidence type="ECO:0000256" key="10">
    <source>
        <dbReference type="RuleBase" id="RU362053"/>
    </source>
</evidence>
<keyword evidence="4" id="KW-0119">Carbohydrate metabolism</keyword>